<accession>A0A9Q9EHN3</accession>
<organism evidence="3 4">
    <name type="scientific">Septoria linicola</name>
    <dbReference type="NCBI Taxonomy" id="215465"/>
    <lineage>
        <taxon>Eukaryota</taxon>
        <taxon>Fungi</taxon>
        <taxon>Dikarya</taxon>
        <taxon>Ascomycota</taxon>
        <taxon>Pezizomycotina</taxon>
        <taxon>Dothideomycetes</taxon>
        <taxon>Dothideomycetidae</taxon>
        <taxon>Mycosphaerellales</taxon>
        <taxon>Mycosphaerellaceae</taxon>
        <taxon>Septoria</taxon>
    </lineage>
</organism>
<evidence type="ECO:0000313" key="3">
    <source>
        <dbReference type="EMBL" id="USW49473.1"/>
    </source>
</evidence>
<keyword evidence="4" id="KW-1185">Reference proteome</keyword>
<reference evidence="3" key="1">
    <citation type="submission" date="2022-06" db="EMBL/GenBank/DDBJ databases">
        <title>Complete genome sequences of two strains of the flax pathogen Septoria linicola.</title>
        <authorList>
            <person name="Lapalu N."/>
            <person name="Simon A."/>
            <person name="Demenou B."/>
            <person name="Paumier D."/>
            <person name="Guillot M.-P."/>
            <person name="Gout L."/>
            <person name="Valade R."/>
        </authorList>
    </citation>
    <scope>NUCLEOTIDE SEQUENCE</scope>
    <source>
        <strain evidence="3">SE15195</strain>
    </source>
</reference>
<feature type="compositionally biased region" description="Low complexity" evidence="1">
    <location>
        <begin position="278"/>
        <end position="289"/>
    </location>
</feature>
<feature type="compositionally biased region" description="Polar residues" evidence="1">
    <location>
        <begin position="100"/>
        <end position="111"/>
    </location>
</feature>
<evidence type="ECO:0000256" key="1">
    <source>
        <dbReference type="SAM" id="MobiDB-lite"/>
    </source>
</evidence>
<feature type="compositionally biased region" description="Low complexity" evidence="1">
    <location>
        <begin position="832"/>
        <end position="853"/>
    </location>
</feature>
<sequence length="904" mass="98692">MARRLSAIFTNNFPSDDKKNAAPSSSLSPRRASPPDGARLKSPGKLSKQAPAYNQARRPSGQQFLAPGPGAPTLPSLQSLQNDFMSNGNDRDLMPPPTINAGSHSRTNSAGSRPGTPGGLNPSRPMTPVLQLPGQPPIHADPGHERKKSKHWWNKKDEKSEEARGPLAWISGHPQRVPYDVDALLDAQPMQELWNNEDGNCFVYLFPRNSGRGASFKVDSAVFASSPMLTKLAFGEVYSSQAVVNGDRKAMPLEDRASHLAIGDPATPPMSPTRKPVSGTIQGSSSTSSRDSRGRFSNFSESQEARLYLPIKLSSDGAASGVPNPADGKARLEDLQTLVDYRNFFAFLCGQSLVATERRSSFFGIFMTIAGILKSYQFSNVDGSTFGEVANSSFDAYIEELGLGDCRTSREKTIEGVVLGERMKSVSLYNEAFTHAAGKHQDLLALKSPKFNMISPITQNRLTRASMDLDKRVAAIRLIMTDFDFPFLFSGIMASKTSIERKEGVRFDAWKEHFLGMRKFMMGMLKQRYGDWPPKASSKKNTLETSGLNRSVLRDVYHDLSSMYDLLVDRGSLTSRTIDGVNLDETRDEPVVRGLRSVLSEYDRSTPPVKPPIPFDLPMLPTLRSTRKDFGADAKKDAKALQKKLKDDEIHQILRASWNGDAQVTPFVDAFREMEKRAAHGCTPSELEDLRIGQWIFMYTVLQALPMLACDAPDLKWTKAVEYFLCEPPRSGVPWADPNAAGARAGSRTWFSVAGAGGGVVSLPSDLIDHGVEGIYKRSHCWIMAEKWCAANPILSAALHEQTASSGTTLHDSGLPAPPSGNDLLRPDSRTSNRSSKRLSSLGLGLEALPLPAGVTPDDSAPSPAMGLERPRTPAHSVDTSKTFDAILGGSDVNAKGKKDKKKK</sequence>
<feature type="region of interest" description="Disordered" evidence="1">
    <location>
        <begin position="1"/>
        <end position="164"/>
    </location>
</feature>
<evidence type="ECO:0000259" key="2">
    <source>
        <dbReference type="Pfam" id="PF26013"/>
    </source>
</evidence>
<dbReference type="Proteomes" id="UP001056384">
    <property type="component" value="Chromosome 2"/>
</dbReference>
<protein>
    <recommendedName>
        <fullName evidence="2">DUF8004 domain-containing protein</fullName>
    </recommendedName>
</protein>
<dbReference type="PANTHER" id="PTHR39601:SF2">
    <property type="entry name" value="CHORIOGENIN HMINOR"/>
    <property type="match status" value="1"/>
</dbReference>
<gene>
    <name evidence="3" type="ORF">Slin15195_G027920</name>
</gene>
<dbReference type="AlphaFoldDB" id="A0A9Q9EHN3"/>
<dbReference type="InterPro" id="IPR058317">
    <property type="entry name" value="DUF8004"/>
</dbReference>
<feature type="compositionally biased region" description="Polar residues" evidence="1">
    <location>
        <begin position="75"/>
        <end position="88"/>
    </location>
</feature>
<feature type="region of interest" description="Disordered" evidence="1">
    <location>
        <begin position="806"/>
        <end position="883"/>
    </location>
</feature>
<dbReference type="EMBL" id="CP099419">
    <property type="protein sequence ID" value="USW49473.1"/>
    <property type="molecule type" value="Genomic_DNA"/>
</dbReference>
<feature type="region of interest" description="Disordered" evidence="1">
    <location>
        <begin position="260"/>
        <end position="298"/>
    </location>
</feature>
<feature type="compositionally biased region" description="Basic and acidic residues" evidence="1">
    <location>
        <begin position="154"/>
        <end position="164"/>
    </location>
</feature>
<dbReference type="PANTHER" id="PTHR39601">
    <property type="entry name" value="CHORIOGENIN HMINOR"/>
    <property type="match status" value="1"/>
</dbReference>
<dbReference type="Pfam" id="PF26013">
    <property type="entry name" value="DUF8004"/>
    <property type="match status" value="1"/>
</dbReference>
<feature type="compositionally biased region" description="Low complexity" evidence="1">
    <location>
        <begin position="21"/>
        <end position="35"/>
    </location>
</feature>
<evidence type="ECO:0000313" key="4">
    <source>
        <dbReference type="Proteomes" id="UP001056384"/>
    </source>
</evidence>
<proteinExistence type="predicted"/>
<feature type="domain" description="DUF8004" evidence="2">
    <location>
        <begin position="392"/>
        <end position="485"/>
    </location>
</feature>
<name>A0A9Q9EHN3_9PEZI</name>